<dbReference type="FunFam" id="3.40.630.30:FF:000047">
    <property type="entry name" value="Acetyltransferase, GNAT family"/>
    <property type="match status" value="1"/>
</dbReference>
<dbReference type="GO" id="GO:1990189">
    <property type="term" value="F:protein N-terminal-serine acetyltransferase activity"/>
    <property type="evidence" value="ECO:0007669"/>
    <property type="project" value="TreeGrafter"/>
</dbReference>
<dbReference type="AlphaFoldDB" id="A0A0J6F4E8"/>
<keyword evidence="3" id="KW-0808">Transferase</keyword>
<dbReference type="PROSITE" id="PS51186">
    <property type="entry name" value="GNAT"/>
    <property type="match status" value="1"/>
</dbReference>
<dbReference type="InterPro" id="IPR016181">
    <property type="entry name" value="Acyl_CoA_acyltransferase"/>
</dbReference>
<dbReference type="InterPro" id="IPR051908">
    <property type="entry name" value="Ribosomal_N-acetyltransferase"/>
</dbReference>
<dbReference type="Proteomes" id="UP000054567">
    <property type="component" value="Unassembled WGS sequence"/>
</dbReference>
<dbReference type="VEuPathDB" id="FungiDB:CPAG_00482"/>
<organism evidence="3 4">
    <name type="scientific">Coccidioides posadasii RMSCC 3488</name>
    <dbReference type="NCBI Taxonomy" id="454284"/>
    <lineage>
        <taxon>Eukaryota</taxon>
        <taxon>Fungi</taxon>
        <taxon>Dikarya</taxon>
        <taxon>Ascomycota</taxon>
        <taxon>Pezizomycotina</taxon>
        <taxon>Eurotiomycetes</taxon>
        <taxon>Eurotiomycetidae</taxon>
        <taxon>Onygenales</taxon>
        <taxon>Onygenaceae</taxon>
        <taxon>Coccidioides</taxon>
    </lineage>
</organism>
<dbReference type="OrthoDB" id="41238at2759"/>
<evidence type="ECO:0000313" key="3">
    <source>
        <dbReference type="EMBL" id="KMM64130.1"/>
    </source>
</evidence>
<proteinExistence type="predicted"/>
<dbReference type="Pfam" id="PF13302">
    <property type="entry name" value="Acetyltransf_3"/>
    <property type="match status" value="1"/>
</dbReference>
<gene>
    <name evidence="3" type="ORF">CPAG_00482</name>
</gene>
<dbReference type="EMBL" id="DS268109">
    <property type="protein sequence ID" value="KMM64130.1"/>
    <property type="molecule type" value="Genomic_DNA"/>
</dbReference>
<reference evidence="3 4" key="1">
    <citation type="submission" date="2007-06" db="EMBL/GenBank/DDBJ databases">
        <title>The Genome Sequence of Coccidioides posadasii RMSCC_3488.</title>
        <authorList>
            <consortium name="Coccidioides Genome Resources Consortium"/>
            <consortium name="The Broad Institute Genome Sequencing Platform"/>
            <person name="Henn M.R."/>
            <person name="Sykes S."/>
            <person name="Young S."/>
            <person name="Jaffe D."/>
            <person name="Berlin A."/>
            <person name="Alvarez P."/>
            <person name="Butler J."/>
            <person name="Gnerre S."/>
            <person name="Grabherr M."/>
            <person name="Mauceli E."/>
            <person name="Brockman W."/>
            <person name="Kodira C."/>
            <person name="Alvarado L."/>
            <person name="Zeng Q."/>
            <person name="Crawford M."/>
            <person name="Antoine C."/>
            <person name="Devon K."/>
            <person name="Galgiani J."/>
            <person name="Orsborn K."/>
            <person name="Lewis M.L."/>
            <person name="Nusbaum C."/>
            <person name="Galagan J."/>
            <person name="Birren B."/>
        </authorList>
    </citation>
    <scope>NUCLEOTIDE SEQUENCE [LARGE SCALE GENOMIC DNA]</scope>
    <source>
        <strain evidence="3 4">RMSCC 3488</strain>
    </source>
</reference>
<sequence length="249" mass="27865">MSLRFRESQSSPCHSLATRSTMAQSQGTSHNQLSQSPALHPPRIRLTGRSITIEPLSAAHAEDLFSCVGGLENASLWTYMPAGPFESKASLETYINSVISSEDSVFSALIDPASQRAVGYLGLLRIDLKNRIVEIGSIMLSPTLQRSTAATEAYYLMAKMVFEDLGFRRYEWKCNNLNTPSKNAAIRLGFTFEGIFRQHMIVKGLNRDSAWFSIIDSEWPSIKNAFEKWLDPTNFDADGNQRRSLASFR</sequence>
<feature type="domain" description="N-acetyltransferase" evidence="2">
    <location>
        <begin position="51"/>
        <end position="208"/>
    </location>
</feature>
<reference evidence="4" key="3">
    <citation type="journal article" date="2010" name="Genome Res.">
        <title>Population genomic sequencing of Coccidioides fungi reveals recent hybridization and transposon control.</title>
        <authorList>
            <person name="Neafsey D.E."/>
            <person name="Barker B.M."/>
            <person name="Sharpton T.J."/>
            <person name="Stajich J.E."/>
            <person name="Park D.J."/>
            <person name="Whiston E."/>
            <person name="Hung C.-Y."/>
            <person name="McMahan C."/>
            <person name="White J."/>
            <person name="Sykes S."/>
            <person name="Heiman D."/>
            <person name="Young S."/>
            <person name="Zeng Q."/>
            <person name="Abouelleil A."/>
            <person name="Aftuck L."/>
            <person name="Bessette D."/>
            <person name="Brown A."/>
            <person name="FitzGerald M."/>
            <person name="Lui A."/>
            <person name="Macdonald J.P."/>
            <person name="Priest M."/>
            <person name="Orbach M.J."/>
            <person name="Galgiani J.N."/>
            <person name="Kirkland T.N."/>
            <person name="Cole G.T."/>
            <person name="Birren B.W."/>
            <person name="Henn M.R."/>
            <person name="Taylor J.W."/>
            <person name="Rounsley S.D."/>
        </authorList>
    </citation>
    <scope>NUCLEOTIDE SEQUENCE [LARGE SCALE GENOMIC DNA]</scope>
    <source>
        <strain evidence="4">RMSCC 3488</strain>
    </source>
</reference>
<dbReference type="SUPFAM" id="SSF55729">
    <property type="entry name" value="Acyl-CoA N-acyltransferases (Nat)"/>
    <property type="match status" value="1"/>
</dbReference>
<feature type="region of interest" description="Disordered" evidence="1">
    <location>
        <begin position="1"/>
        <end position="42"/>
    </location>
</feature>
<protein>
    <submittedName>
        <fullName evidence="3">Acetyltransferase</fullName>
    </submittedName>
</protein>
<evidence type="ECO:0000259" key="2">
    <source>
        <dbReference type="PROSITE" id="PS51186"/>
    </source>
</evidence>
<feature type="compositionally biased region" description="Polar residues" evidence="1">
    <location>
        <begin position="8"/>
        <end position="37"/>
    </location>
</feature>
<dbReference type="Gene3D" id="3.40.630.30">
    <property type="match status" value="1"/>
</dbReference>
<evidence type="ECO:0000256" key="1">
    <source>
        <dbReference type="SAM" id="MobiDB-lite"/>
    </source>
</evidence>
<accession>A0A0J6F4E8</accession>
<dbReference type="PANTHER" id="PTHR43441:SF2">
    <property type="entry name" value="FAMILY ACETYLTRANSFERASE, PUTATIVE (AFU_ORTHOLOGUE AFUA_7G00850)-RELATED"/>
    <property type="match status" value="1"/>
</dbReference>
<name>A0A0J6F4E8_COCPO</name>
<dbReference type="PANTHER" id="PTHR43441">
    <property type="entry name" value="RIBOSOMAL-PROTEIN-SERINE ACETYLTRANSFERASE"/>
    <property type="match status" value="1"/>
</dbReference>
<reference evidence="4" key="2">
    <citation type="journal article" date="2009" name="Genome Res.">
        <title>Comparative genomic analyses of the human fungal pathogens Coccidioides and their relatives.</title>
        <authorList>
            <person name="Sharpton T.J."/>
            <person name="Stajich J.E."/>
            <person name="Rounsley S.D."/>
            <person name="Gardner M.J."/>
            <person name="Wortman J.R."/>
            <person name="Jordar V.S."/>
            <person name="Maiti R."/>
            <person name="Kodira C.D."/>
            <person name="Neafsey D.E."/>
            <person name="Zeng Q."/>
            <person name="Hung C.-Y."/>
            <person name="McMahan C."/>
            <person name="Muszewska A."/>
            <person name="Grynberg M."/>
            <person name="Mandel M.A."/>
            <person name="Kellner E.M."/>
            <person name="Barker B.M."/>
            <person name="Galgiani J.N."/>
            <person name="Orbach M.J."/>
            <person name="Kirkland T.N."/>
            <person name="Cole G.T."/>
            <person name="Henn M.R."/>
            <person name="Birren B.W."/>
            <person name="Taylor J.W."/>
        </authorList>
    </citation>
    <scope>NUCLEOTIDE SEQUENCE [LARGE SCALE GENOMIC DNA]</scope>
    <source>
        <strain evidence="4">RMSCC 3488</strain>
    </source>
</reference>
<evidence type="ECO:0000313" key="4">
    <source>
        <dbReference type="Proteomes" id="UP000054567"/>
    </source>
</evidence>
<dbReference type="InterPro" id="IPR000182">
    <property type="entry name" value="GNAT_dom"/>
</dbReference>
<dbReference type="GO" id="GO:0008999">
    <property type="term" value="F:protein-N-terminal-alanine acetyltransferase activity"/>
    <property type="evidence" value="ECO:0007669"/>
    <property type="project" value="TreeGrafter"/>
</dbReference>